<dbReference type="InterPro" id="IPR039760">
    <property type="entry name" value="MOFRL_protein"/>
</dbReference>
<dbReference type="PANTHER" id="PTHR12227">
    <property type="entry name" value="GLYCERATE KINASE"/>
    <property type="match status" value="1"/>
</dbReference>
<evidence type="ECO:0000259" key="1">
    <source>
        <dbReference type="Pfam" id="PF13660"/>
    </source>
</evidence>
<dbReference type="PANTHER" id="PTHR12227:SF0">
    <property type="entry name" value="GLYCERATE KINASE"/>
    <property type="match status" value="1"/>
</dbReference>
<dbReference type="Gene3D" id="3.40.50.10180">
    <property type="entry name" value="Glycerate kinase, MOFRL-like N-terminal domain"/>
    <property type="match status" value="1"/>
</dbReference>
<feature type="domain" description="MOFRL-associated" evidence="1">
    <location>
        <begin position="13"/>
        <end position="130"/>
    </location>
</feature>
<feature type="non-terminal residue" evidence="2">
    <location>
        <position position="131"/>
    </location>
</feature>
<dbReference type="GO" id="GO:0005737">
    <property type="term" value="C:cytoplasm"/>
    <property type="evidence" value="ECO:0007669"/>
    <property type="project" value="TreeGrafter"/>
</dbReference>
<gene>
    <name evidence="2" type="ORF">MNBD_CHLOROFLEXI01-2666</name>
</gene>
<dbReference type="InterPro" id="IPR025286">
    <property type="entry name" value="MOFRL_assoc_dom"/>
</dbReference>
<reference evidence="2" key="1">
    <citation type="submission" date="2018-06" db="EMBL/GenBank/DDBJ databases">
        <authorList>
            <person name="Zhirakovskaya E."/>
        </authorList>
    </citation>
    <scope>NUCLEOTIDE SEQUENCE</scope>
</reference>
<dbReference type="EMBL" id="UOEU01000790">
    <property type="protein sequence ID" value="VAW40371.1"/>
    <property type="molecule type" value="Genomic_DNA"/>
</dbReference>
<accession>A0A3B0VBV2</accession>
<organism evidence="2">
    <name type="scientific">hydrothermal vent metagenome</name>
    <dbReference type="NCBI Taxonomy" id="652676"/>
    <lineage>
        <taxon>unclassified sequences</taxon>
        <taxon>metagenomes</taxon>
        <taxon>ecological metagenomes</taxon>
    </lineage>
</organism>
<name>A0A3B0VBV2_9ZZZZ</name>
<protein>
    <recommendedName>
        <fullName evidence="1">MOFRL-associated domain-containing protein</fullName>
    </recommendedName>
</protein>
<dbReference type="GO" id="GO:0008887">
    <property type="term" value="F:glycerate kinase activity"/>
    <property type="evidence" value="ECO:0007669"/>
    <property type="project" value="InterPro"/>
</dbReference>
<dbReference type="Pfam" id="PF13660">
    <property type="entry name" value="DUF4147"/>
    <property type="match status" value="1"/>
</dbReference>
<dbReference type="AlphaFoldDB" id="A0A3B0VBV2"/>
<dbReference type="SUPFAM" id="SSF82544">
    <property type="entry name" value="GckA/TtuD-like"/>
    <property type="match status" value="1"/>
</dbReference>
<dbReference type="InterPro" id="IPR038614">
    <property type="entry name" value="GK_N_sf"/>
</dbReference>
<evidence type="ECO:0000313" key="2">
    <source>
        <dbReference type="EMBL" id="VAW40371.1"/>
    </source>
</evidence>
<sequence length="131" mass="13816">MAQPLFADHKQHIQAMLAAALTAANPYTAVSQHISRSGSRIKIGQHSHNLADGRLFIISVGKAAVPMAQAVLDCVEKTVTEPVEEAVLGGIITKHQPANLTLPLPIYEGDHPIPGEKSVAATTAVLKTIAQ</sequence>
<proteinExistence type="predicted"/>